<reference evidence="1" key="1">
    <citation type="journal article" date="2015" name="Nature">
        <title>Complex archaea that bridge the gap between prokaryotes and eukaryotes.</title>
        <authorList>
            <person name="Spang A."/>
            <person name="Saw J.H."/>
            <person name="Jorgensen S.L."/>
            <person name="Zaremba-Niedzwiedzka K."/>
            <person name="Martijn J."/>
            <person name="Lind A.E."/>
            <person name="van Eijk R."/>
            <person name="Schleper C."/>
            <person name="Guy L."/>
            <person name="Ettema T.J."/>
        </authorList>
    </citation>
    <scope>NUCLEOTIDE SEQUENCE</scope>
</reference>
<dbReference type="EMBL" id="LAZR01055411">
    <property type="protein sequence ID" value="KKK76424.1"/>
    <property type="molecule type" value="Genomic_DNA"/>
</dbReference>
<protein>
    <submittedName>
        <fullName evidence="1">Uncharacterized protein</fullName>
    </submittedName>
</protein>
<proteinExistence type="predicted"/>
<gene>
    <name evidence="1" type="ORF">LCGC14_2863800</name>
</gene>
<accession>A0A0F9AD88</accession>
<dbReference type="AlphaFoldDB" id="A0A0F9AD88"/>
<organism evidence="1">
    <name type="scientific">marine sediment metagenome</name>
    <dbReference type="NCBI Taxonomy" id="412755"/>
    <lineage>
        <taxon>unclassified sequences</taxon>
        <taxon>metagenomes</taxon>
        <taxon>ecological metagenomes</taxon>
    </lineage>
</organism>
<name>A0A0F9AD88_9ZZZZ</name>
<sequence length="67" mass="8157">MHQAEIDMHVLFVETCRPDIRREPFQQRLSEEYPKPLRGQARVAVRAYMRQLLKGVERWKLKYGWSQ</sequence>
<comment type="caution">
    <text evidence="1">The sequence shown here is derived from an EMBL/GenBank/DDBJ whole genome shotgun (WGS) entry which is preliminary data.</text>
</comment>
<evidence type="ECO:0000313" key="1">
    <source>
        <dbReference type="EMBL" id="KKK76424.1"/>
    </source>
</evidence>